<proteinExistence type="predicted"/>
<dbReference type="AlphaFoldDB" id="A0A8X7XG39"/>
<gene>
    <name evidence="1" type="primary">Fancc</name>
    <name evidence="1" type="ORF">GTO96_0020563</name>
</gene>
<dbReference type="EMBL" id="JAATIS010001241">
    <property type="protein sequence ID" value="KAG2466674.1"/>
    <property type="molecule type" value="Genomic_DNA"/>
</dbReference>
<dbReference type="GO" id="GO:0006289">
    <property type="term" value="P:nucleotide-excision repair"/>
    <property type="evidence" value="ECO:0007669"/>
    <property type="project" value="TreeGrafter"/>
</dbReference>
<evidence type="ECO:0000313" key="1">
    <source>
        <dbReference type="EMBL" id="KAG2466674.1"/>
    </source>
</evidence>
<accession>A0A8X7XG39</accession>
<dbReference type="GO" id="GO:0036297">
    <property type="term" value="P:interstrand cross-link repair"/>
    <property type="evidence" value="ECO:0007669"/>
    <property type="project" value="InterPro"/>
</dbReference>
<feature type="non-terminal residue" evidence="1">
    <location>
        <position position="1"/>
    </location>
</feature>
<dbReference type="PANTHER" id="PTHR16798">
    <property type="entry name" value="FANCONI ANEMIA GROUP C PROTEIN FANCC"/>
    <property type="match status" value="1"/>
</dbReference>
<protein>
    <submittedName>
        <fullName evidence="1">FANCC protein</fullName>
    </submittedName>
</protein>
<dbReference type="PANTHER" id="PTHR16798:SF0">
    <property type="entry name" value="FANCONI ANEMIA GROUP C PROTEIN"/>
    <property type="match status" value="1"/>
</dbReference>
<organism evidence="1 2">
    <name type="scientific">Polypterus senegalus</name>
    <name type="common">Senegal bichir</name>
    <dbReference type="NCBI Taxonomy" id="55291"/>
    <lineage>
        <taxon>Eukaryota</taxon>
        <taxon>Metazoa</taxon>
        <taxon>Chordata</taxon>
        <taxon>Craniata</taxon>
        <taxon>Vertebrata</taxon>
        <taxon>Euteleostomi</taxon>
        <taxon>Actinopterygii</taxon>
        <taxon>Polypteriformes</taxon>
        <taxon>Polypteridae</taxon>
        <taxon>Polypterus</taxon>
    </lineage>
</organism>
<evidence type="ECO:0000313" key="2">
    <source>
        <dbReference type="Proteomes" id="UP000886611"/>
    </source>
</evidence>
<dbReference type="InterPro" id="IPR000686">
    <property type="entry name" value="FANCC"/>
</dbReference>
<feature type="non-terminal residue" evidence="1">
    <location>
        <position position="328"/>
    </location>
</feature>
<comment type="caution">
    <text evidence="1">The sequence shown here is derived from an EMBL/GenBank/DDBJ whole genome shotgun (WGS) entry which is preliminary data.</text>
</comment>
<reference evidence="1 2" key="1">
    <citation type="journal article" date="2021" name="Cell">
        <title>Tracing the genetic footprints of vertebrate landing in non-teleost ray-finned fishes.</title>
        <authorList>
            <person name="Bi X."/>
            <person name="Wang K."/>
            <person name="Yang L."/>
            <person name="Pan H."/>
            <person name="Jiang H."/>
            <person name="Wei Q."/>
            <person name="Fang M."/>
            <person name="Yu H."/>
            <person name="Zhu C."/>
            <person name="Cai Y."/>
            <person name="He Y."/>
            <person name="Gan X."/>
            <person name="Zeng H."/>
            <person name="Yu D."/>
            <person name="Zhu Y."/>
            <person name="Jiang H."/>
            <person name="Qiu Q."/>
            <person name="Yang H."/>
            <person name="Zhang Y.E."/>
            <person name="Wang W."/>
            <person name="Zhu M."/>
            <person name="He S."/>
            <person name="Zhang G."/>
        </authorList>
    </citation>
    <scope>NUCLEOTIDE SEQUENCE [LARGE SCALE GENOMIC DNA]</scope>
    <source>
        <strain evidence="1">Bchr_013</strain>
    </source>
</reference>
<dbReference type="GO" id="GO:0034599">
    <property type="term" value="P:cellular response to oxidative stress"/>
    <property type="evidence" value="ECO:0007669"/>
    <property type="project" value="TreeGrafter"/>
</dbReference>
<dbReference type="GO" id="GO:0043240">
    <property type="term" value="C:Fanconi anaemia nuclear complex"/>
    <property type="evidence" value="ECO:0007669"/>
    <property type="project" value="InterPro"/>
</dbReference>
<dbReference type="Proteomes" id="UP000886611">
    <property type="component" value="Unassembled WGS sequence"/>
</dbReference>
<dbReference type="Pfam" id="PF02106">
    <property type="entry name" value="Fanconi_C"/>
    <property type="match status" value="1"/>
</dbReference>
<dbReference type="PRINTS" id="PR00494">
    <property type="entry name" value="FANCONICGENE"/>
</dbReference>
<keyword evidence="2" id="KW-1185">Reference proteome</keyword>
<sequence>MNLWLRYFPCFESAALNLIEMLISAQLSNPHEMEKVCKDSMLPKASAYHPPLFHIIDYIFRFILLESEGSLKIQNFMRIFTHCFLQEQQFLTKLPLKAFFPLHSPCVLTALLLHPSGVPSHIWPKHLFYLSQTLKNSVQNMENIQSHKGVFENWFLLVHCGDWVDIAAQQLITLQIQPSDSLLWLLAFYHHPNNKNQQRTKLQAHARTVSDHLRTLFRCADLCVTQLQMALSFCAENPLHIHTTNLINQLLLNFLVFSNGGHKIAKDVIQKMMQGSQEDLIVLSSFQQRLKYFGLIDYKAQRTLDLLFDHLQNQPGDRPVEVICDYIP</sequence>
<name>A0A8X7XG39_POLSE</name>